<dbReference type="GO" id="GO:0016874">
    <property type="term" value="F:ligase activity"/>
    <property type="evidence" value="ECO:0007669"/>
    <property type="project" value="UniProtKB-KW"/>
</dbReference>
<name>A0A5C4QIB7_9ACTN</name>
<evidence type="ECO:0000313" key="7">
    <source>
        <dbReference type="EMBL" id="TNH22701.1"/>
    </source>
</evidence>
<dbReference type="EMBL" id="VDFY01000257">
    <property type="protein sequence ID" value="TNH22701.1"/>
    <property type="molecule type" value="Genomic_DNA"/>
</dbReference>
<protein>
    <submittedName>
        <fullName evidence="7">ATP-grasp domain-containing protein</fullName>
    </submittedName>
</protein>
<keyword evidence="2 4" id="KW-0547">Nucleotide-binding</keyword>
<dbReference type="PANTHER" id="PTHR43585:SF2">
    <property type="entry name" value="ATP-GRASP ENZYME FSQD"/>
    <property type="match status" value="1"/>
</dbReference>
<evidence type="ECO:0000256" key="5">
    <source>
        <dbReference type="SAM" id="MobiDB-lite"/>
    </source>
</evidence>
<dbReference type="Gene3D" id="3.30.470.20">
    <property type="entry name" value="ATP-grasp fold, B domain"/>
    <property type="match status" value="1"/>
</dbReference>
<evidence type="ECO:0000313" key="8">
    <source>
        <dbReference type="Proteomes" id="UP000306145"/>
    </source>
</evidence>
<dbReference type="OrthoDB" id="24041at2"/>
<dbReference type="PROSITE" id="PS50975">
    <property type="entry name" value="ATP_GRASP"/>
    <property type="match status" value="1"/>
</dbReference>
<comment type="caution">
    <text evidence="7">The sequence shown here is derived from an EMBL/GenBank/DDBJ whole genome shotgun (WGS) entry which is preliminary data.</text>
</comment>
<organism evidence="7 8">
    <name type="scientific">Micromonospora orduensis</name>
    <dbReference type="NCBI Taxonomy" id="1420891"/>
    <lineage>
        <taxon>Bacteria</taxon>
        <taxon>Bacillati</taxon>
        <taxon>Actinomycetota</taxon>
        <taxon>Actinomycetes</taxon>
        <taxon>Micromonosporales</taxon>
        <taxon>Micromonosporaceae</taxon>
        <taxon>Micromonospora</taxon>
    </lineage>
</organism>
<evidence type="ECO:0000256" key="3">
    <source>
        <dbReference type="ARBA" id="ARBA00022840"/>
    </source>
</evidence>
<evidence type="ECO:0000256" key="4">
    <source>
        <dbReference type="PROSITE-ProRule" id="PRU00409"/>
    </source>
</evidence>
<sequence>MTADQPVIAVVFDAGAVSAAEIAVGITGVGQPLFLVPDTEHTSHLRPVLTQLGKVLPLTGALDDVRREAPDAILTFSEQMLPATAELAAALGLPFHDVATVTLLTDKQRQRTALREAGVDDVRQYPLRCATDWPAAVAAVGLPAIIKPLIGGGSRDTFRVDDAEQGQALATRIFARSATAGAFVVEEFISGRPSLPFSDLVSVESLCGPAGLRHLAVSSYLPLVPPFILTGRFWPCHLPESEQREIIALTDRALTALGVRHGVTHTEIKLTPVGPRIIEVNGRMGGHVNDIARAASGVDMVRLAARLAMGEPIEVPQLRPDRVHFQYHTPAPFRPARMVAMHGAAEARRLPGVTGYRVFVRPGEHLDGAVRIREMDFAWGACDDYDDMHRTLAALRRTLSYDFEFDGSVRRVHAAELSGAHDEVASGPEASYPVTSGPAA</sequence>
<dbReference type="GO" id="GO:0005524">
    <property type="term" value="F:ATP binding"/>
    <property type="evidence" value="ECO:0007669"/>
    <property type="project" value="UniProtKB-UniRule"/>
</dbReference>
<dbReference type="RefSeq" id="WP_139587507.1">
    <property type="nucleotide sequence ID" value="NZ_VDFY01000257.1"/>
</dbReference>
<dbReference type="Proteomes" id="UP000306145">
    <property type="component" value="Unassembled WGS sequence"/>
</dbReference>
<feature type="domain" description="ATP-grasp" evidence="6">
    <location>
        <begin position="111"/>
        <end position="309"/>
    </location>
</feature>
<keyword evidence="3 4" id="KW-0067">ATP-binding</keyword>
<dbReference type="PANTHER" id="PTHR43585">
    <property type="entry name" value="FUMIPYRROLE BIOSYNTHESIS PROTEIN C"/>
    <property type="match status" value="1"/>
</dbReference>
<keyword evidence="8" id="KW-1185">Reference proteome</keyword>
<reference evidence="7 8" key="1">
    <citation type="submission" date="2019-06" db="EMBL/GenBank/DDBJ databases">
        <title>Micromonospora ordensis sp. nov., isolated from deep marine sediment.</title>
        <authorList>
            <person name="Veyisoglu A."/>
            <person name="Carro L."/>
            <person name="Klenk H.-P."/>
            <person name="Sahin N."/>
        </authorList>
    </citation>
    <scope>NUCLEOTIDE SEQUENCE [LARGE SCALE GENOMIC DNA]</scope>
    <source>
        <strain evidence="7 8">S2509</strain>
    </source>
</reference>
<dbReference type="InterPro" id="IPR011761">
    <property type="entry name" value="ATP-grasp"/>
</dbReference>
<dbReference type="SUPFAM" id="SSF56059">
    <property type="entry name" value="Glutathione synthetase ATP-binding domain-like"/>
    <property type="match status" value="1"/>
</dbReference>
<dbReference type="GO" id="GO:0046872">
    <property type="term" value="F:metal ion binding"/>
    <property type="evidence" value="ECO:0007669"/>
    <property type="project" value="InterPro"/>
</dbReference>
<proteinExistence type="predicted"/>
<dbReference type="Pfam" id="PF02655">
    <property type="entry name" value="ATP-grasp_3"/>
    <property type="match status" value="1"/>
</dbReference>
<keyword evidence="1" id="KW-0436">Ligase</keyword>
<evidence type="ECO:0000256" key="1">
    <source>
        <dbReference type="ARBA" id="ARBA00022598"/>
    </source>
</evidence>
<feature type="region of interest" description="Disordered" evidence="5">
    <location>
        <begin position="419"/>
        <end position="440"/>
    </location>
</feature>
<evidence type="ECO:0000259" key="6">
    <source>
        <dbReference type="PROSITE" id="PS50975"/>
    </source>
</evidence>
<gene>
    <name evidence="7" type="ORF">FHG89_28575</name>
</gene>
<dbReference type="AlphaFoldDB" id="A0A5C4QIB7"/>
<dbReference type="InterPro" id="IPR052032">
    <property type="entry name" value="ATP-dep_AA_Ligase"/>
</dbReference>
<evidence type="ECO:0000256" key="2">
    <source>
        <dbReference type="ARBA" id="ARBA00022741"/>
    </source>
</evidence>
<accession>A0A5C4QIB7</accession>
<dbReference type="InterPro" id="IPR003806">
    <property type="entry name" value="ATP-grasp_PylC-type"/>
</dbReference>